<dbReference type="EMBL" id="MWWR01000003">
    <property type="protein sequence ID" value="OZG52680.1"/>
    <property type="molecule type" value="Genomic_DNA"/>
</dbReference>
<dbReference type="OrthoDB" id="3239358at2"/>
<keyword evidence="3" id="KW-1185">Reference proteome</keyword>
<evidence type="ECO:0000313" key="3">
    <source>
        <dbReference type="Proteomes" id="UP000216725"/>
    </source>
</evidence>
<dbReference type="RefSeq" id="WP_094660197.1">
    <property type="nucleotide sequence ID" value="NZ_MWWR01000003.1"/>
</dbReference>
<dbReference type="Proteomes" id="UP000216725">
    <property type="component" value="Unassembled WGS sequence"/>
</dbReference>
<accession>A0A261F0N3</accession>
<comment type="caution">
    <text evidence="2">The sequence shown here is derived from an EMBL/GenBank/DDBJ whole genome shotgun (WGS) entry which is preliminary data.</text>
</comment>
<sequence length="211" mass="23104">MTYEDGDMRLMMDDDPKAPLRLSSGRLSIVRYVFLVHIEDGIPSAFQRAALEYADAILIGWPEEDAEDVVTPEASQYDFIAQQFDWAESHVREFMESERADKADDMADSLVQVADCIAAVRKSYQPEFLLPTFAEIRRVVEDEWNEDMGRIEAENREAHPGIPSDDAPAAQAEASDGASADGASTQAPAPQSSDAQSSDAQSPDDSGASRA</sequence>
<reference evidence="2 3" key="1">
    <citation type="journal article" date="2017" name="BMC Genomics">
        <title>Comparative genomic and phylogenomic analyses of the Bifidobacteriaceae family.</title>
        <authorList>
            <person name="Lugli G.A."/>
            <person name="Milani C."/>
            <person name="Turroni F."/>
            <person name="Duranti S."/>
            <person name="Mancabelli L."/>
            <person name="Mangifesta M."/>
            <person name="Ferrario C."/>
            <person name="Modesto M."/>
            <person name="Mattarelli P."/>
            <person name="Jiri K."/>
            <person name="van Sinderen D."/>
            <person name="Ventura M."/>
        </authorList>
    </citation>
    <scope>NUCLEOTIDE SEQUENCE [LARGE SCALE GENOMIC DNA]</scope>
    <source>
        <strain evidence="2 3">DSM 24742</strain>
    </source>
</reference>
<organism evidence="2 3">
    <name type="scientific">Pseudoscardovia radai</name>
    <dbReference type="NCBI Taxonomy" id="987066"/>
    <lineage>
        <taxon>Bacteria</taxon>
        <taxon>Bacillati</taxon>
        <taxon>Actinomycetota</taxon>
        <taxon>Actinomycetes</taxon>
        <taxon>Bifidobacteriales</taxon>
        <taxon>Bifidobacteriaceae</taxon>
        <taxon>Pseudoscardovia</taxon>
    </lineage>
</organism>
<protein>
    <submittedName>
        <fullName evidence="2">Phosphoribosylglycinamide synthetase</fullName>
    </submittedName>
</protein>
<feature type="compositionally biased region" description="Low complexity" evidence="1">
    <location>
        <begin position="163"/>
        <end position="211"/>
    </location>
</feature>
<name>A0A261F0N3_9BIFI</name>
<evidence type="ECO:0000313" key="2">
    <source>
        <dbReference type="EMBL" id="OZG52680.1"/>
    </source>
</evidence>
<gene>
    <name evidence="2" type="ORF">PSRA_0412</name>
</gene>
<dbReference type="AlphaFoldDB" id="A0A261F0N3"/>
<proteinExistence type="predicted"/>
<evidence type="ECO:0000256" key="1">
    <source>
        <dbReference type="SAM" id="MobiDB-lite"/>
    </source>
</evidence>
<feature type="region of interest" description="Disordered" evidence="1">
    <location>
        <begin position="155"/>
        <end position="211"/>
    </location>
</feature>